<name>A0A4Q1RLJ8_9FIRM</name>
<accession>A0A4Q1RLJ8</accession>
<dbReference type="Proteomes" id="UP000290106">
    <property type="component" value="Unassembled WGS sequence"/>
</dbReference>
<reference evidence="2 3" key="1">
    <citation type="submission" date="2019-01" db="EMBL/GenBank/DDBJ databases">
        <title>Blautia sp. nov. KGMB01111 isolated human feces.</title>
        <authorList>
            <person name="Park J.-E."/>
            <person name="Kim J.-S."/>
            <person name="Park S.-H."/>
        </authorList>
    </citation>
    <scope>NUCLEOTIDE SEQUENCE [LARGE SCALE GENOMIC DNA]</scope>
    <source>
        <strain evidence="2 3">KGMB01111</strain>
    </source>
</reference>
<dbReference type="RefSeq" id="WP_129259430.1">
    <property type="nucleotide sequence ID" value="NZ_DAWBJR010000035.1"/>
</dbReference>
<sequence>MEQEETIRLLQECDAGVQMGITSIQEVLPYVKEGKFRQLLLACRDKHEKLQEEIQRELEASREEGKEPNLMAKGMSWMKTKGKLAMDESDATIADLMTDGCNMGIKSLHRYLNQYAKAEEKVKDIAKRLINIEEKLTVDIRSYL</sequence>
<feature type="coiled-coil region" evidence="1">
    <location>
        <begin position="108"/>
        <end position="135"/>
    </location>
</feature>
<dbReference type="Gene3D" id="1.20.1260.10">
    <property type="match status" value="1"/>
</dbReference>
<feature type="coiled-coil region" evidence="1">
    <location>
        <begin position="40"/>
        <end position="67"/>
    </location>
</feature>
<protein>
    <recommendedName>
        <fullName evidence="4">DUF2383 domain-containing protein</fullName>
    </recommendedName>
</protein>
<keyword evidence="3" id="KW-1185">Reference proteome</keyword>
<organism evidence="2 3">
    <name type="scientific">Blautia faecicola</name>
    <dbReference type="NCBI Taxonomy" id="2509240"/>
    <lineage>
        <taxon>Bacteria</taxon>
        <taxon>Bacillati</taxon>
        <taxon>Bacillota</taxon>
        <taxon>Clostridia</taxon>
        <taxon>Lachnospirales</taxon>
        <taxon>Lachnospiraceae</taxon>
        <taxon>Blautia</taxon>
    </lineage>
</organism>
<proteinExistence type="predicted"/>
<evidence type="ECO:0008006" key="4">
    <source>
        <dbReference type="Google" id="ProtNLM"/>
    </source>
</evidence>
<evidence type="ECO:0000313" key="2">
    <source>
        <dbReference type="EMBL" id="RXS76649.1"/>
    </source>
</evidence>
<dbReference type="OrthoDB" id="1651292at2"/>
<keyword evidence="1" id="KW-0175">Coiled coil</keyword>
<gene>
    <name evidence="2" type="ORF">ETP43_03555</name>
</gene>
<dbReference type="EMBL" id="SDKC01000001">
    <property type="protein sequence ID" value="RXS76649.1"/>
    <property type="molecule type" value="Genomic_DNA"/>
</dbReference>
<evidence type="ECO:0000256" key="1">
    <source>
        <dbReference type="SAM" id="Coils"/>
    </source>
</evidence>
<dbReference type="AlphaFoldDB" id="A0A4Q1RLJ8"/>
<evidence type="ECO:0000313" key="3">
    <source>
        <dbReference type="Proteomes" id="UP000290106"/>
    </source>
</evidence>
<comment type="caution">
    <text evidence="2">The sequence shown here is derived from an EMBL/GenBank/DDBJ whole genome shotgun (WGS) entry which is preliminary data.</text>
</comment>
<dbReference type="InterPro" id="IPR012347">
    <property type="entry name" value="Ferritin-like"/>
</dbReference>